<dbReference type="AlphaFoldDB" id="A0A8J2I2C8"/>
<protein>
    <submittedName>
        <fullName evidence="2">Uncharacterized protein</fullName>
    </submittedName>
</protein>
<feature type="region of interest" description="Disordered" evidence="1">
    <location>
        <begin position="1"/>
        <end position="26"/>
    </location>
</feature>
<dbReference type="GeneID" id="67016735"/>
<feature type="compositionally biased region" description="Basic and acidic residues" evidence="1">
    <location>
        <begin position="1"/>
        <end position="14"/>
    </location>
</feature>
<feature type="region of interest" description="Disordered" evidence="1">
    <location>
        <begin position="253"/>
        <end position="275"/>
    </location>
</feature>
<evidence type="ECO:0000313" key="2">
    <source>
        <dbReference type="EMBL" id="CAG5158141.1"/>
    </source>
</evidence>
<dbReference type="OrthoDB" id="3944494at2759"/>
<dbReference type="EMBL" id="CAJRGZ010000018">
    <property type="protein sequence ID" value="CAG5158141.1"/>
    <property type="molecule type" value="Genomic_DNA"/>
</dbReference>
<keyword evidence="3" id="KW-1185">Reference proteome</keyword>
<name>A0A8J2I2C8_9PLEO</name>
<dbReference type="Proteomes" id="UP000676310">
    <property type="component" value="Unassembled WGS sequence"/>
</dbReference>
<evidence type="ECO:0000313" key="3">
    <source>
        <dbReference type="Proteomes" id="UP000676310"/>
    </source>
</evidence>
<proteinExistence type="predicted"/>
<comment type="caution">
    <text evidence="2">The sequence shown here is derived from an EMBL/GenBank/DDBJ whole genome shotgun (WGS) entry which is preliminary data.</text>
</comment>
<accession>A0A8J2I2C8</accession>
<evidence type="ECO:0000256" key="1">
    <source>
        <dbReference type="SAM" id="MobiDB-lite"/>
    </source>
</evidence>
<sequence>MERHFQTQHTEQKRTRGRPSKATVATAPQWKKVSCQRLFIGGSKSQYFAVISPAEVKEGEEAQRRQEMATKLPEAEYIRVQIDEALEQGNQVMSALENVILDNAAPTEVSPWLEMTRWPKYLQGHSFDEVALLASPADQASEPLLVESSDSLDRIVEEAHSSIRNDKVNVFDQARINSFIQRRRAFDRPLMTKLRDSTYRNYKQVFKRLICFAYRTIQPENRVALAYRLTTCQLGHLDQMIGVGEELAEFKQSQRQGNGVDQGPRTIHRTNDWTA</sequence>
<reference evidence="2" key="1">
    <citation type="submission" date="2021-05" db="EMBL/GenBank/DDBJ databases">
        <authorList>
            <person name="Stam R."/>
        </authorList>
    </citation>
    <scope>NUCLEOTIDE SEQUENCE</scope>
    <source>
        <strain evidence="2">CS162</strain>
    </source>
</reference>
<dbReference type="RefSeq" id="XP_043168555.1">
    <property type="nucleotide sequence ID" value="XM_043312620.1"/>
</dbReference>
<gene>
    <name evidence="2" type="ORF">ALTATR162_LOCUS5004</name>
</gene>
<organism evidence="2 3">
    <name type="scientific">Alternaria atra</name>
    <dbReference type="NCBI Taxonomy" id="119953"/>
    <lineage>
        <taxon>Eukaryota</taxon>
        <taxon>Fungi</taxon>
        <taxon>Dikarya</taxon>
        <taxon>Ascomycota</taxon>
        <taxon>Pezizomycotina</taxon>
        <taxon>Dothideomycetes</taxon>
        <taxon>Pleosporomycetidae</taxon>
        <taxon>Pleosporales</taxon>
        <taxon>Pleosporineae</taxon>
        <taxon>Pleosporaceae</taxon>
        <taxon>Alternaria</taxon>
        <taxon>Alternaria sect. Ulocladioides</taxon>
    </lineage>
</organism>